<evidence type="ECO:0000313" key="3">
    <source>
        <dbReference type="Proteomes" id="UP000199820"/>
    </source>
</evidence>
<evidence type="ECO:0000256" key="1">
    <source>
        <dbReference type="SAM" id="Phobius"/>
    </source>
</evidence>
<dbReference type="RefSeq" id="WP_074649260.1">
    <property type="nucleotide sequence ID" value="NZ_FOIL01000015.1"/>
</dbReference>
<accession>A0A1I0E145</accession>
<feature type="transmembrane region" description="Helical" evidence="1">
    <location>
        <begin position="228"/>
        <end position="245"/>
    </location>
</feature>
<keyword evidence="3" id="KW-1185">Reference proteome</keyword>
<feature type="transmembrane region" description="Helical" evidence="1">
    <location>
        <begin position="195"/>
        <end position="216"/>
    </location>
</feature>
<keyword evidence="1" id="KW-1133">Transmembrane helix</keyword>
<feature type="transmembrane region" description="Helical" evidence="1">
    <location>
        <begin position="171"/>
        <end position="189"/>
    </location>
</feature>
<reference evidence="2 3" key="1">
    <citation type="submission" date="2016-10" db="EMBL/GenBank/DDBJ databases">
        <authorList>
            <person name="de Groot N.N."/>
        </authorList>
    </citation>
    <scope>NUCLEOTIDE SEQUENCE [LARGE SCALE GENOMIC DNA]</scope>
    <source>
        <strain evidence="2 3">KH1P1</strain>
    </source>
</reference>
<dbReference type="EMBL" id="FOIL01000015">
    <property type="protein sequence ID" value="SET38041.1"/>
    <property type="molecule type" value="Genomic_DNA"/>
</dbReference>
<keyword evidence="1" id="KW-0812">Transmembrane</keyword>
<evidence type="ECO:0008006" key="4">
    <source>
        <dbReference type="Google" id="ProtNLM"/>
    </source>
</evidence>
<dbReference type="AlphaFoldDB" id="A0A1I0E145"/>
<dbReference type="Proteomes" id="UP000199820">
    <property type="component" value="Unassembled WGS sequence"/>
</dbReference>
<protein>
    <recommendedName>
        <fullName evidence="4">Zinc-ribbon domain-containing protein</fullName>
    </recommendedName>
</protein>
<dbReference type="PROSITE" id="PS00018">
    <property type="entry name" value="EF_HAND_1"/>
    <property type="match status" value="1"/>
</dbReference>
<sequence length="636" mass="72573">MAEEREIQFLGKIYKCPNCGAHLESFCAFCPACGFEIRENNTTNSINDFIKELNKKSEIDEKTSFIENYHIQNTKEDILEFLILANKQIVNYDKNGDGELQEDELKLAKAYKVLADDCYERAKALGISDQRIEEVYGRITAVDNFLTKTVAAEKMNTSIKEIRKSFQKSQVLEIDIALIVILIIIFALAKIFGSPIAMVLSILAILLCLSSVLAGFRIVRFFRSSGSILFLILSLFMTAGSVYFMCRINYKEKITELKYGKYIEWDNLGVLSKYVPKFDPINGVLYSDTSDLLQFGFEYESDKDYGSWIDKIKKKGFTIESEDHGRSYKAFNQGGYFAKIVQGDKYIETTIVPPFAWNSLFLSNCIPTGYFYSGITHINTDEAFNVTLKYSEDSYINEYIDSCVEFGYNKNVIQSKNSFIGYNKDGMRLSVFCDADEVTIDFQKSFDWSELLLSEVFPQIYESGGKVLINEENRNTVSFDKVSSTRFEAYTKQCQESGYRCNIFSNTAFFRATNESNLIVARNSNCLEASVICSTFEWTTPSMTSVLPEMDGIGGTVYGFLTKDENKSFEATVYGLTKSEIEDYIMKCKEKGFTTDVVSNDKQFKATWERNFFHGGDVFLTINYDSFDHIIIKVEK</sequence>
<gene>
    <name evidence="2" type="ORF">SAMN04487771_101545</name>
</gene>
<organism evidence="2 3">
    <name type="scientific">[Clostridium] aminophilum</name>
    <dbReference type="NCBI Taxonomy" id="1526"/>
    <lineage>
        <taxon>Bacteria</taxon>
        <taxon>Bacillati</taxon>
        <taxon>Bacillota</taxon>
        <taxon>Clostridia</taxon>
        <taxon>Lachnospirales</taxon>
        <taxon>Lachnospiraceae</taxon>
    </lineage>
</organism>
<keyword evidence="1" id="KW-0472">Membrane</keyword>
<proteinExistence type="predicted"/>
<dbReference type="OrthoDB" id="9180316at2"/>
<name>A0A1I0E145_9FIRM</name>
<evidence type="ECO:0000313" key="2">
    <source>
        <dbReference type="EMBL" id="SET38041.1"/>
    </source>
</evidence>
<dbReference type="InterPro" id="IPR018247">
    <property type="entry name" value="EF_Hand_1_Ca_BS"/>
</dbReference>